<evidence type="ECO:0000313" key="2">
    <source>
        <dbReference type="EMBL" id="MED6255931.1"/>
    </source>
</evidence>
<dbReference type="EMBL" id="JAHUTI010072372">
    <property type="protein sequence ID" value="MED6255931.1"/>
    <property type="molecule type" value="Genomic_DNA"/>
</dbReference>
<organism evidence="2 3">
    <name type="scientific">Ataeniobius toweri</name>
    <dbReference type="NCBI Taxonomy" id="208326"/>
    <lineage>
        <taxon>Eukaryota</taxon>
        <taxon>Metazoa</taxon>
        <taxon>Chordata</taxon>
        <taxon>Craniata</taxon>
        <taxon>Vertebrata</taxon>
        <taxon>Euteleostomi</taxon>
        <taxon>Actinopterygii</taxon>
        <taxon>Neopterygii</taxon>
        <taxon>Teleostei</taxon>
        <taxon>Neoteleostei</taxon>
        <taxon>Acanthomorphata</taxon>
        <taxon>Ovalentaria</taxon>
        <taxon>Atherinomorphae</taxon>
        <taxon>Cyprinodontiformes</taxon>
        <taxon>Goodeidae</taxon>
        <taxon>Ataeniobius</taxon>
    </lineage>
</organism>
<proteinExistence type="predicted"/>
<gene>
    <name evidence="2" type="ORF">ATANTOWER_017068</name>
</gene>
<evidence type="ECO:0008006" key="4">
    <source>
        <dbReference type="Google" id="ProtNLM"/>
    </source>
</evidence>
<accession>A0ABU7C158</accession>
<evidence type="ECO:0000256" key="1">
    <source>
        <dbReference type="SAM" id="MobiDB-lite"/>
    </source>
</evidence>
<protein>
    <recommendedName>
        <fullName evidence="4">Vitellogenin</fullName>
    </recommendedName>
</protein>
<dbReference type="Proteomes" id="UP001345963">
    <property type="component" value="Unassembled WGS sequence"/>
</dbReference>
<comment type="caution">
    <text evidence="2">The sequence shown here is derived from an EMBL/GenBank/DDBJ whole genome shotgun (WGS) entry which is preliminary data.</text>
</comment>
<feature type="region of interest" description="Disordered" evidence="1">
    <location>
        <begin position="49"/>
        <end position="86"/>
    </location>
</feature>
<keyword evidence="3" id="KW-1185">Reference proteome</keyword>
<evidence type="ECO:0000313" key="3">
    <source>
        <dbReference type="Proteomes" id="UP001345963"/>
    </source>
</evidence>
<sequence>LGTPTALNLSLENKGFWTTEEQPNSSSPWPRVVWELVPISSALWARGKVHPGQVASPSQGNTEMHRTNNHAHTYSHLRANEKYQLT</sequence>
<feature type="non-terminal residue" evidence="2">
    <location>
        <position position="1"/>
    </location>
</feature>
<name>A0ABU7C158_9TELE</name>
<reference evidence="2 3" key="1">
    <citation type="submission" date="2021-07" db="EMBL/GenBank/DDBJ databases">
        <authorList>
            <person name="Palmer J.M."/>
        </authorList>
    </citation>
    <scope>NUCLEOTIDE SEQUENCE [LARGE SCALE GENOMIC DNA]</scope>
    <source>
        <strain evidence="2 3">AT_MEX2019</strain>
        <tissue evidence="2">Muscle</tissue>
    </source>
</reference>